<dbReference type="OrthoDB" id="6987488at2"/>
<dbReference type="Gene3D" id="3.30.1460.10">
    <property type="match status" value="1"/>
</dbReference>
<protein>
    <submittedName>
        <fullName evidence="1">Type III chaperone ShcV</fullName>
    </submittedName>
</protein>
<dbReference type="EMBL" id="CP034035">
    <property type="protein sequence ID" value="QCR07371.1"/>
    <property type="molecule type" value="Genomic_DNA"/>
</dbReference>
<dbReference type="SUPFAM" id="SSF69635">
    <property type="entry name" value="Type III secretory system chaperone-like"/>
    <property type="match status" value="1"/>
</dbReference>
<dbReference type="GO" id="GO:0030254">
    <property type="term" value="P:protein secretion by the type III secretion system"/>
    <property type="evidence" value="ECO:0007669"/>
    <property type="project" value="InterPro"/>
</dbReference>
<evidence type="ECO:0000313" key="2">
    <source>
        <dbReference type="Proteomes" id="UP000299580"/>
    </source>
</evidence>
<dbReference type="KEGG" id="brb:EH207_01625"/>
<reference evidence="1 2" key="1">
    <citation type="submission" date="2018-11" db="EMBL/GenBank/DDBJ databases">
        <title>Genome sequences of Brenneria nigrifluens and Brenneria rubrifaciens.</title>
        <authorList>
            <person name="Poret-Peterson A.T."/>
            <person name="McClean A.E."/>
            <person name="Kluepfel D.A."/>
        </authorList>
    </citation>
    <scope>NUCLEOTIDE SEQUENCE [LARGE SCALE GENOMIC DNA]</scope>
    <source>
        <strain evidence="1 2">6D370</strain>
    </source>
</reference>
<gene>
    <name evidence="1" type="ORF">EH207_01625</name>
</gene>
<keyword evidence="2" id="KW-1185">Reference proteome</keyword>
<accession>A0A4P8QKJ0</accession>
<proteinExistence type="predicted"/>
<name>A0A4P8QKJ0_9GAMM</name>
<dbReference type="Proteomes" id="UP000299580">
    <property type="component" value="Chromosome"/>
</dbReference>
<evidence type="ECO:0000313" key="1">
    <source>
        <dbReference type="EMBL" id="QCR07371.1"/>
    </source>
</evidence>
<dbReference type="Pfam" id="PF05932">
    <property type="entry name" value="CesT"/>
    <property type="match status" value="1"/>
</dbReference>
<dbReference type="RefSeq" id="WP_137712453.1">
    <property type="nucleotide sequence ID" value="NZ_CP034035.1"/>
</dbReference>
<dbReference type="InterPro" id="IPR010261">
    <property type="entry name" value="Tir_chaperone"/>
</dbReference>
<organism evidence="1 2">
    <name type="scientific">Brenneria rubrifaciens</name>
    <dbReference type="NCBI Taxonomy" id="55213"/>
    <lineage>
        <taxon>Bacteria</taxon>
        <taxon>Pseudomonadati</taxon>
        <taxon>Pseudomonadota</taxon>
        <taxon>Gammaproteobacteria</taxon>
        <taxon>Enterobacterales</taxon>
        <taxon>Pectobacteriaceae</taxon>
        <taxon>Brenneria</taxon>
    </lineage>
</organism>
<sequence>MALNLTSRQLFDELSQSGHGGTGVHAVQSHDGITLTLYVNGSTVTFLAEILPLRNDPEDDKLLRKMLAYAFPGLRLRGGALTINSEENNLVFSYEQNLTMLTKTRFESLLANFAETATELCLAAQRLRLG</sequence>
<dbReference type="AlphaFoldDB" id="A0A4P8QKJ0"/>